<keyword evidence="3" id="KW-0472">Membrane</keyword>
<evidence type="ECO:0008006" key="6">
    <source>
        <dbReference type="Google" id="ProtNLM"/>
    </source>
</evidence>
<evidence type="ECO:0000256" key="2">
    <source>
        <dbReference type="ARBA" id="ARBA00023163"/>
    </source>
</evidence>
<dbReference type="KEGG" id="tcu:Tcur_4962"/>
<dbReference type="eggNOG" id="COG5662">
    <property type="taxonomic scope" value="Bacteria"/>
</dbReference>
<keyword evidence="3" id="KW-0812">Transmembrane</keyword>
<dbReference type="Gene3D" id="1.10.10.1320">
    <property type="entry name" value="Anti-sigma factor, zinc-finger domain"/>
    <property type="match status" value="1"/>
</dbReference>
<sequence length="263" mass="27650">MNPAHLDYEALADLAEGLLDDDEAASANAHLDDCALCRERSAEIADVSRLLADVSVPPMPEELIERIDEAIRAEAEKSAPVASLPHRALKRQRAGGWRSRFTPLRLVSAAAAAVVVLGGGAVLGGVLLNGSLSGDDHASHVPADSSRGKAAVLAEGSFTVRRSGTVYRSATLARQADEMVLKANSLPVLEDSPGRLVGCVDQVALGIKPVLVDVARFEGREATVIVVPTEGSTWRVVVVGPKCTDTTSDVIEETTIPAHRTTP</sequence>
<dbReference type="STRING" id="471852.Tcur_4962"/>
<evidence type="ECO:0000313" key="4">
    <source>
        <dbReference type="EMBL" id="ACZ00477.1"/>
    </source>
</evidence>
<keyword evidence="2" id="KW-0804">Transcription</keyword>
<keyword evidence="1" id="KW-0805">Transcription regulation</keyword>
<keyword evidence="3" id="KW-1133">Transmembrane helix</keyword>
<proteinExistence type="predicted"/>
<protein>
    <recommendedName>
        <fullName evidence="6">Transmembrane anti-sigma factor</fullName>
    </recommendedName>
</protein>
<dbReference type="EMBL" id="CP001738">
    <property type="protein sequence ID" value="ACZ00477.1"/>
    <property type="molecule type" value="Genomic_DNA"/>
</dbReference>
<dbReference type="AlphaFoldDB" id="D1A947"/>
<reference evidence="4 5" key="1">
    <citation type="journal article" date="2011" name="Stand. Genomic Sci.">
        <title>Complete genome sequence of Thermomonospora curvata type strain (B9).</title>
        <authorList>
            <person name="Chertkov O."/>
            <person name="Sikorski J."/>
            <person name="Nolan M."/>
            <person name="Lapidus A."/>
            <person name="Lucas S."/>
            <person name="Del Rio T.G."/>
            <person name="Tice H."/>
            <person name="Cheng J.F."/>
            <person name="Goodwin L."/>
            <person name="Pitluck S."/>
            <person name="Liolios K."/>
            <person name="Ivanova N."/>
            <person name="Mavromatis K."/>
            <person name="Mikhailova N."/>
            <person name="Ovchinnikova G."/>
            <person name="Pati A."/>
            <person name="Chen A."/>
            <person name="Palaniappan K."/>
            <person name="Djao O.D."/>
            <person name="Land M."/>
            <person name="Hauser L."/>
            <person name="Chang Y.J."/>
            <person name="Jeffries C.D."/>
            <person name="Brettin T."/>
            <person name="Han C."/>
            <person name="Detter J.C."/>
            <person name="Rohde M."/>
            <person name="Goker M."/>
            <person name="Woyke T."/>
            <person name="Bristow J."/>
            <person name="Eisen J.A."/>
            <person name="Markowitz V."/>
            <person name="Hugenholtz P."/>
            <person name="Klenk H.P."/>
            <person name="Kyrpides N.C."/>
        </authorList>
    </citation>
    <scope>NUCLEOTIDE SEQUENCE [LARGE SCALE GENOMIC DNA]</scope>
    <source>
        <strain evidence="5">ATCC 19995 / DSM 43183 / JCM 3096 / KCTC 9072 / NBRC 15933 / NCIMB 10081 / Henssen B9</strain>
    </source>
</reference>
<name>D1A947_THECD</name>
<gene>
    <name evidence="4" type="ordered locus">Tcur_4962</name>
</gene>
<evidence type="ECO:0000256" key="1">
    <source>
        <dbReference type="ARBA" id="ARBA00023015"/>
    </source>
</evidence>
<evidence type="ECO:0000256" key="3">
    <source>
        <dbReference type="SAM" id="Phobius"/>
    </source>
</evidence>
<dbReference type="OrthoDB" id="3473545at2"/>
<dbReference type="InterPro" id="IPR041916">
    <property type="entry name" value="Anti_sigma_zinc_sf"/>
</dbReference>
<organism evidence="4 5">
    <name type="scientific">Thermomonospora curvata (strain ATCC 19995 / DSM 43183 / JCM 3096 / KCTC 9072 / NBRC 15933 / NCIMB 10081 / Henssen B9)</name>
    <dbReference type="NCBI Taxonomy" id="471852"/>
    <lineage>
        <taxon>Bacteria</taxon>
        <taxon>Bacillati</taxon>
        <taxon>Actinomycetota</taxon>
        <taxon>Actinomycetes</taxon>
        <taxon>Streptosporangiales</taxon>
        <taxon>Thermomonosporaceae</taxon>
        <taxon>Thermomonospora</taxon>
    </lineage>
</organism>
<keyword evidence="5" id="KW-1185">Reference proteome</keyword>
<dbReference type="RefSeq" id="WP_012855258.1">
    <property type="nucleotide sequence ID" value="NC_013510.1"/>
</dbReference>
<dbReference type="Proteomes" id="UP000001918">
    <property type="component" value="Chromosome"/>
</dbReference>
<accession>D1A947</accession>
<evidence type="ECO:0000313" key="5">
    <source>
        <dbReference type="Proteomes" id="UP000001918"/>
    </source>
</evidence>
<dbReference type="HOGENOM" id="CLU_1057422_0_0_11"/>
<feature type="transmembrane region" description="Helical" evidence="3">
    <location>
        <begin position="106"/>
        <end position="128"/>
    </location>
</feature>